<dbReference type="AlphaFoldDB" id="A0A9Q0AWQ8"/>
<feature type="compositionally biased region" description="Basic and acidic residues" evidence="2">
    <location>
        <begin position="183"/>
        <end position="196"/>
    </location>
</feature>
<feature type="compositionally biased region" description="Basic and acidic residues" evidence="2">
    <location>
        <begin position="152"/>
        <end position="168"/>
    </location>
</feature>
<comment type="caution">
    <text evidence="3">The sequence shown here is derived from an EMBL/GenBank/DDBJ whole genome shotgun (WGS) entry which is preliminary data.</text>
</comment>
<name>A0A9Q0AWQ8_9PEZI</name>
<sequence length="218" mass="25170">MSSLGPQIGPVKRAWYRWKMLRLPWRKRFLVGLDLRGNTYWTFLDQRPDPSTPDAALRWRRIVQYPRSTHLSEVKVPPQWHQWLRHQREDAPSLGEQAADLARRERTRLLAAEADARWEAKPRVMDIPAAEREQLQRQQQQQQQPAPALDTGDMRGKIMAEEAQRDTPRAATGTPADTAPGAKEGKTTEVKDDPWKRASGPSETWQPEAWTPSSARRR</sequence>
<dbReference type="InterPro" id="IPR052618">
    <property type="entry name" value="ComplexI_NDUFA12"/>
</dbReference>
<feature type="compositionally biased region" description="Low complexity" evidence="2">
    <location>
        <begin position="136"/>
        <end position="149"/>
    </location>
</feature>
<feature type="region of interest" description="Disordered" evidence="2">
    <location>
        <begin position="132"/>
        <end position="218"/>
    </location>
</feature>
<dbReference type="GO" id="GO:0032981">
    <property type="term" value="P:mitochondrial respiratory chain complex I assembly"/>
    <property type="evidence" value="ECO:0007669"/>
    <property type="project" value="TreeGrafter"/>
</dbReference>
<gene>
    <name evidence="3" type="ORF">JX265_000301</name>
</gene>
<dbReference type="GO" id="GO:0005739">
    <property type="term" value="C:mitochondrion"/>
    <property type="evidence" value="ECO:0007669"/>
    <property type="project" value="TreeGrafter"/>
</dbReference>
<dbReference type="EMBL" id="JAFIMR010000001">
    <property type="protein sequence ID" value="KAI1881475.1"/>
    <property type="molecule type" value="Genomic_DNA"/>
</dbReference>
<dbReference type="InterPro" id="IPR007763">
    <property type="entry name" value="NDUFA12"/>
</dbReference>
<evidence type="ECO:0000313" key="3">
    <source>
        <dbReference type="EMBL" id="KAI1881475.1"/>
    </source>
</evidence>
<dbReference type="PANTHER" id="PTHR32470:SF2">
    <property type="entry name" value="NADH DEHYDROGENASE [UBIQUINONE] 1 ALPHA SUBCOMPLEX ASSEMBLY FACTOR 2"/>
    <property type="match status" value="1"/>
</dbReference>
<reference evidence="3" key="1">
    <citation type="submission" date="2021-03" db="EMBL/GenBank/DDBJ databases">
        <title>Revisited historic fungal species revealed as producer of novel bioactive compounds through whole genome sequencing and comparative genomics.</title>
        <authorList>
            <person name="Vignolle G.A."/>
            <person name="Hochenegger N."/>
            <person name="Mach R.L."/>
            <person name="Mach-Aigner A.R."/>
            <person name="Javad Rahimi M."/>
            <person name="Salim K.A."/>
            <person name="Chan C.M."/>
            <person name="Lim L.B.L."/>
            <person name="Cai F."/>
            <person name="Druzhinina I.S."/>
            <person name="U'Ren J.M."/>
            <person name="Derntl C."/>
        </authorList>
    </citation>
    <scope>NUCLEOTIDE SEQUENCE</scope>
    <source>
        <strain evidence="3">TUCIM 5799</strain>
    </source>
</reference>
<protein>
    <recommendedName>
        <fullName evidence="5">NADH dehydrogenase [ubiquinone] 1 alpha subcomplex subunit</fullName>
    </recommendedName>
</protein>
<feature type="compositionally biased region" description="Low complexity" evidence="2">
    <location>
        <begin position="169"/>
        <end position="182"/>
    </location>
</feature>
<evidence type="ECO:0000313" key="4">
    <source>
        <dbReference type="Proteomes" id="UP000829685"/>
    </source>
</evidence>
<organism evidence="3 4">
    <name type="scientific">Neoarthrinium moseri</name>
    <dbReference type="NCBI Taxonomy" id="1658444"/>
    <lineage>
        <taxon>Eukaryota</taxon>
        <taxon>Fungi</taxon>
        <taxon>Dikarya</taxon>
        <taxon>Ascomycota</taxon>
        <taxon>Pezizomycotina</taxon>
        <taxon>Sordariomycetes</taxon>
        <taxon>Xylariomycetidae</taxon>
        <taxon>Amphisphaeriales</taxon>
        <taxon>Apiosporaceae</taxon>
        <taxon>Neoarthrinium</taxon>
    </lineage>
</organism>
<accession>A0A9Q0AWQ8</accession>
<comment type="similarity">
    <text evidence="1">Belongs to the complex I NDUFA12 subunit family.</text>
</comment>
<evidence type="ECO:0000256" key="2">
    <source>
        <dbReference type="SAM" id="MobiDB-lite"/>
    </source>
</evidence>
<evidence type="ECO:0008006" key="5">
    <source>
        <dbReference type="Google" id="ProtNLM"/>
    </source>
</evidence>
<proteinExistence type="inferred from homology"/>
<dbReference type="Proteomes" id="UP000829685">
    <property type="component" value="Unassembled WGS sequence"/>
</dbReference>
<keyword evidence="4" id="KW-1185">Reference proteome</keyword>
<dbReference type="GO" id="GO:0045271">
    <property type="term" value="C:respiratory chain complex I"/>
    <property type="evidence" value="ECO:0007669"/>
    <property type="project" value="InterPro"/>
</dbReference>
<dbReference type="PANTHER" id="PTHR32470">
    <property type="entry name" value="ADH DEHYDROGENASE [UBIQUINONE] 1 ALPHA SUBCOMPLEX ASSEMBLY FACTOR 2"/>
    <property type="match status" value="1"/>
</dbReference>
<dbReference type="Pfam" id="PF05071">
    <property type="entry name" value="NDUFA12"/>
    <property type="match status" value="1"/>
</dbReference>
<evidence type="ECO:0000256" key="1">
    <source>
        <dbReference type="ARBA" id="ARBA00007355"/>
    </source>
</evidence>
<feature type="compositionally biased region" description="Polar residues" evidence="2">
    <location>
        <begin position="201"/>
        <end position="218"/>
    </location>
</feature>